<name>A0ABT6GZ41_MYCGU</name>
<feature type="transmembrane region" description="Helical" evidence="1">
    <location>
        <begin position="53"/>
        <end position="71"/>
    </location>
</feature>
<organism evidence="2 3">
    <name type="scientific">Mycolicibacterium gadium</name>
    <name type="common">Mycobacterium gadium</name>
    <dbReference type="NCBI Taxonomy" id="1794"/>
    <lineage>
        <taxon>Bacteria</taxon>
        <taxon>Bacillati</taxon>
        <taxon>Actinomycetota</taxon>
        <taxon>Actinomycetes</taxon>
        <taxon>Mycobacteriales</taxon>
        <taxon>Mycobacteriaceae</taxon>
        <taxon>Mycolicibacterium</taxon>
    </lineage>
</organism>
<dbReference type="Proteomes" id="UP001154266">
    <property type="component" value="Unassembled WGS sequence"/>
</dbReference>
<comment type="caution">
    <text evidence="2">The sequence shown here is derived from an EMBL/GenBank/DDBJ whole genome shotgun (WGS) entry which is preliminary data.</text>
</comment>
<dbReference type="EMBL" id="JAKZMO010000031">
    <property type="protein sequence ID" value="MDG5486320.1"/>
    <property type="molecule type" value="Genomic_DNA"/>
</dbReference>
<accession>A0ABT6GZ41</accession>
<gene>
    <name evidence="2" type="ORF">MNO81_26285</name>
</gene>
<feature type="transmembrane region" description="Helical" evidence="1">
    <location>
        <begin position="83"/>
        <end position="103"/>
    </location>
</feature>
<proteinExistence type="predicted"/>
<feature type="transmembrane region" description="Helical" evidence="1">
    <location>
        <begin position="115"/>
        <end position="137"/>
    </location>
</feature>
<keyword evidence="3" id="KW-1185">Reference proteome</keyword>
<keyword evidence="1" id="KW-1133">Transmembrane helix</keyword>
<protein>
    <recommendedName>
        <fullName evidence="4">DUF1345 domain-containing protein</fullName>
    </recommendedName>
</protein>
<keyword evidence="1" id="KW-0472">Membrane</keyword>
<feature type="transmembrane region" description="Helical" evidence="1">
    <location>
        <begin position="23"/>
        <end position="41"/>
    </location>
</feature>
<dbReference type="RefSeq" id="WP_278223548.1">
    <property type="nucleotide sequence ID" value="NZ_JAKZMO010000031.1"/>
</dbReference>
<evidence type="ECO:0000313" key="2">
    <source>
        <dbReference type="EMBL" id="MDG5486320.1"/>
    </source>
</evidence>
<evidence type="ECO:0000256" key="1">
    <source>
        <dbReference type="SAM" id="Phobius"/>
    </source>
</evidence>
<feature type="transmembrane region" description="Helical" evidence="1">
    <location>
        <begin position="204"/>
        <end position="225"/>
    </location>
</feature>
<reference evidence="2" key="1">
    <citation type="journal article" date="2023" name="Environ. Microbiol.">
        <title>The 2-methylpropene degradation pathway in Mycobacteriaceae family strains.</title>
        <authorList>
            <person name="Helbich S."/>
            <person name="Barrantes I."/>
            <person name="Dos Anjos Borges L.G."/>
            <person name="Pieper D.H."/>
            <person name="Vainshtein Y."/>
            <person name="Sohn K."/>
            <person name="Engesser K.H."/>
        </authorList>
    </citation>
    <scope>NUCLEOTIDE SEQUENCE</scope>
    <source>
        <strain evidence="2">IBE100</strain>
    </source>
</reference>
<keyword evidence="1" id="KW-0812">Transmembrane</keyword>
<evidence type="ECO:0000313" key="3">
    <source>
        <dbReference type="Proteomes" id="UP001154266"/>
    </source>
</evidence>
<sequence>MDTTPEPPKHQFPSWSGPTNPESVLPVVVAILTAMALQLWIPKGYTLLPRWPLLVLEVLLLVVLLGINPLVMRRRTLLGRCSAWILLAAIAIDNTLSAIVLDISIITGRVSNDAALLLGSGAAIFVTNIIVFGILYWELDRGGPFARHAGERPYPDFMFPQMASPNVAKPNWRPTFVDYLYLSFTNVLAFSPTDTMPLARWAKLLMTVQAMVALSVAGLVIARAVNVLG</sequence>
<evidence type="ECO:0008006" key="4">
    <source>
        <dbReference type="Google" id="ProtNLM"/>
    </source>
</evidence>